<dbReference type="Proteomes" id="UP000199668">
    <property type="component" value="Unassembled WGS sequence"/>
</dbReference>
<reference evidence="4 5" key="1">
    <citation type="submission" date="2016-10" db="EMBL/GenBank/DDBJ databases">
        <authorList>
            <person name="de Groot N.N."/>
        </authorList>
    </citation>
    <scope>NUCLEOTIDE SEQUENCE [LARGE SCALE GENOMIC DNA]</scope>
    <source>
        <strain evidence="4 5">CGMCC 1.6134</strain>
    </source>
</reference>
<name>A0A1I4K4R4_9BACI</name>
<evidence type="ECO:0000313" key="5">
    <source>
        <dbReference type="Proteomes" id="UP000199668"/>
    </source>
</evidence>
<evidence type="ECO:0000259" key="3">
    <source>
        <dbReference type="Pfam" id="PF07486"/>
    </source>
</evidence>
<dbReference type="Pfam" id="PF07486">
    <property type="entry name" value="Hydrolase_2"/>
    <property type="match status" value="1"/>
</dbReference>
<feature type="signal peptide" evidence="1">
    <location>
        <begin position="1"/>
        <end position="23"/>
    </location>
</feature>
<dbReference type="Gene3D" id="1.10.10.2520">
    <property type="entry name" value="Cell wall hydrolase SleB, domain 1"/>
    <property type="match status" value="1"/>
</dbReference>
<gene>
    <name evidence="4" type="ORF">SAMN04488054_104113</name>
</gene>
<dbReference type="Gene3D" id="6.20.240.60">
    <property type="match status" value="1"/>
</dbReference>
<feature type="chain" id="PRO_5011476138" evidence="1">
    <location>
        <begin position="24"/>
        <end position="204"/>
    </location>
</feature>
<dbReference type="OrthoDB" id="9785345at2"/>
<dbReference type="InterPro" id="IPR011105">
    <property type="entry name" value="Cell_wall_hydrolase_SleB"/>
</dbReference>
<dbReference type="SUPFAM" id="SSF47090">
    <property type="entry name" value="PGBD-like"/>
    <property type="match status" value="1"/>
</dbReference>
<evidence type="ECO:0000256" key="1">
    <source>
        <dbReference type="SAM" id="SignalP"/>
    </source>
</evidence>
<feature type="domain" description="Cell wall hydrolase SleB" evidence="3">
    <location>
        <begin position="105"/>
        <end position="203"/>
    </location>
</feature>
<dbReference type="Gene3D" id="1.10.101.10">
    <property type="entry name" value="PGBD-like superfamily/PGBD"/>
    <property type="match status" value="1"/>
</dbReference>
<dbReference type="InterPro" id="IPR036365">
    <property type="entry name" value="PGBD-like_sf"/>
</dbReference>
<protein>
    <submittedName>
        <fullName evidence="4">N-acetylmuramoyl-L-alanine amidase</fullName>
    </submittedName>
</protein>
<proteinExistence type="predicted"/>
<dbReference type="EMBL" id="FOTY01000004">
    <property type="protein sequence ID" value="SFL73788.1"/>
    <property type="molecule type" value="Genomic_DNA"/>
</dbReference>
<dbReference type="InterPro" id="IPR042047">
    <property type="entry name" value="SleB_dom1"/>
</dbReference>
<keyword evidence="5" id="KW-1185">Reference proteome</keyword>
<evidence type="ECO:0000313" key="4">
    <source>
        <dbReference type="EMBL" id="SFL73788.1"/>
    </source>
</evidence>
<dbReference type="Pfam" id="PF01471">
    <property type="entry name" value="PG_binding_1"/>
    <property type="match status" value="1"/>
</dbReference>
<organism evidence="4 5">
    <name type="scientific">Salibacterium qingdaonense</name>
    <dbReference type="NCBI Taxonomy" id="266892"/>
    <lineage>
        <taxon>Bacteria</taxon>
        <taxon>Bacillati</taxon>
        <taxon>Bacillota</taxon>
        <taxon>Bacilli</taxon>
        <taxon>Bacillales</taxon>
        <taxon>Bacillaceae</taxon>
    </lineage>
</organism>
<feature type="domain" description="Peptidoglycan binding-like" evidence="2">
    <location>
        <begin position="34"/>
        <end position="89"/>
    </location>
</feature>
<dbReference type="InterPro" id="IPR036366">
    <property type="entry name" value="PGBDSf"/>
</dbReference>
<sequence>MKKIISTGWTLLFLFVFVPQAAAQEDLLQQEEEGPEVKELQQSLVHMGYLHTNPTSYYGPLTNNAVQEFQADFGLAVDGKAGENTLHKLKEVDKLARVVHGEARGETFEGQVAVAAVIHNRLQSSEFPGTVEEVIKEKNAFTAVQDGQYHLAPGQSAYRAVKKAWNGYDPSKGSHYYYNPVLATSDWIWTRSTNLQIGKHVFAD</sequence>
<keyword evidence="1" id="KW-0732">Signal</keyword>
<dbReference type="RefSeq" id="WP_090925991.1">
    <property type="nucleotide sequence ID" value="NZ_FOTY01000004.1"/>
</dbReference>
<dbReference type="GO" id="GO:0016787">
    <property type="term" value="F:hydrolase activity"/>
    <property type="evidence" value="ECO:0007669"/>
    <property type="project" value="InterPro"/>
</dbReference>
<dbReference type="STRING" id="266892.SAMN04488054_104113"/>
<dbReference type="InterPro" id="IPR002477">
    <property type="entry name" value="Peptidoglycan-bd-like"/>
</dbReference>
<dbReference type="AlphaFoldDB" id="A0A1I4K4R4"/>
<evidence type="ECO:0000259" key="2">
    <source>
        <dbReference type="Pfam" id="PF01471"/>
    </source>
</evidence>
<accession>A0A1I4K4R4</accession>